<proteinExistence type="predicted"/>
<dbReference type="AlphaFoldDB" id="A0A8S3B500"/>
<evidence type="ECO:0000313" key="2">
    <source>
        <dbReference type="EMBL" id="CAF4785119.1"/>
    </source>
</evidence>
<feature type="non-terminal residue" evidence="2">
    <location>
        <position position="1"/>
    </location>
</feature>
<reference evidence="2" key="1">
    <citation type="submission" date="2021-02" db="EMBL/GenBank/DDBJ databases">
        <authorList>
            <person name="Nowell W R."/>
        </authorList>
    </citation>
    <scope>NUCLEOTIDE SEQUENCE</scope>
</reference>
<protein>
    <submittedName>
        <fullName evidence="2">Uncharacterized protein</fullName>
    </submittedName>
</protein>
<comment type="caution">
    <text evidence="2">The sequence shown here is derived from an EMBL/GenBank/DDBJ whole genome shotgun (WGS) entry which is preliminary data.</text>
</comment>
<sequence>MGKFSKAELNERIHYVGISLHNVNAQFQLQPFALCCRAYELESQTSVNV</sequence>
<gene>
    <name evidence="2" type="ORF">BYL167_LOCUS47481</name>
    <name evidence="1" type="ORF">GIL414_LOCUS37223</name>
</gene>
<evidence type="ECO:0000313" key="3">
    <source>
        <dbReference type="Proteomes" id="UP000681967"/>
    </source>
</evidence>
<dbReference type="Proteomes" id="UP000681720">
    <property type="component" value="Unassembled WGS sequence"/>
</dbReference>
<dbReference type="EMBL" id="CAJOBJ010094995">
    <property type="protein sequence ID" value="CAF4560412.1"/>
    <property type="molecule type" value="Genomic_DNA"/>
</dbReference>
<dbReference type="EMBL" id="CAJOBH010136652">
    <property type="protein sequence ID" value="CAF4785119.1"/>
    <property type="molecule type" value="Genomic_DNA"/>
</dbReference>
<organism evidence="2 3">
    <name type="scientific">Rotaria magnacalcarata</name>
    <dbReference type="NCBI Taxonomy" id="392030"/>
    <lineage>
        <taxon>Eukaryota</taxon>
        <taxon>Metazoa</taxon>
        <taxon>Spiralia</taxon>
        <taxon>Gnathifera</taxon>
        <taxon>Rotifera</taxon>
        <taxon>Eurotatoria</taxon>
        <taxon>Bdelloidea</taxon>
        <taxon>Philodinida</taxon>
        <taxon>Philodinidae</taxon>
        <taxon>Rotaria</taxon>
    </lineage>
</organism>
<evidence type="ECO:0000313" key="1">
    <source>
        <dbReference type="EMBL" id="CAF4560412.1"/>
    </source>
</evidence>
<accession>A0A8S3B500</accession>
<dbReference type="Proteomes" id="UP000681967">
    <property type="component" value="Unassembled WGS sequence"/>
</dbReference>
<name>A0A8S3B500_9BILA</name>